<organism evidence="2 3">
    <name type="scientific">Bodo saltans</name>
    <name type="common">Flagellated protozoan</name>
    <dbReference type="NCBI Taxonomy" id="75058"/>
    <lineage>
        <taxon>Eukaryota</taxon>
        <taxon>Discoba</taxon>
        <taxon>Euglenozoa</taxon>
        <taxon>Kinetoplastea</taxon>
        <taxon>Metakinetoplastina</taxon>
        <taxon>Eubodonida</taxon>
        <taxon>Bodonidae</taxon>
        <taxon>Bodo</taxon>
    </lineage>
</organism>
<name>A0A0S4ISV5_BODSA</name>
<accession>A0A0S4ISV5</accession>
<evidence type="ECO:0000313" key="2">
    <source>
        <dbReference type="EMBL" id="CUF63614.1"/>
    </source>
</evidence>
<proteinExistence type="predicted"/>
<evidence type="ECO:0000313" key="3">
    <source>
        <dbReference type="Proteomes" id="UP000051952"/>
    </source>
</evidence>
<dbReference type="VEuPathDB" id="TriTrypDB:BSAL_64285"/>
<evidence type="ECO:0000256" key="1">
    <source>
        <dbReference type="SAM" id="MobiDB-lite"/>
    </source>
</evidence>
<feature type="region of interest" description="Disordered" evidence="1">
    <location>
        <begin position="1"/>
        <end position="23"/>
    </location>
</feature>
<sequence>MMMTGVVSKATTQTQHNNDNFNTNHYSFIKRQVRVGSERLDGKTTVSPRLCEYA</sequence>
<protein>
    <submittedName>
        <fullName evidence="2">Uncharacterized protein</fullName>
    </submittedName>
</protein>
<dbReference type="Proteomes" id="UP000051952">
    <property type="component" value="Unassembled WGS sequence"/>
</dbReference>
<feature type="compositionally biased region" description="Polar residues" evidence="1">
    <location>
        <begin position="9"/>
        <end position="23"/>
    </location>
</feature>
<reference evidence="3" key="1">
    <citation type="submission" date="2015-09" db="EMBL/GenBank/DDBJ databases">
        <authorList>
            <consortium name="Pathogen Informatics"/>
        </authorList>
    </citation>
    <scope>NUCLEOTIDE SEQUENCE [LARGE SCALE GENOMIC DNA]</scope>
    <source>
        <strain evidence="3">Lake Konstanz</strain>
    </source>
</reference>
<gene>
    <name evidence="2" type="ORF">BSAL_64285</name>
</gene>
<dbReference type="EMBL" id="CYKH01000373">
    <property type="protein sequence ID" value="CUF63614.1"/>
    <property type="molecule type" value="Genomic_DNA"/>
</dbReference>
<keyword evidence="3" id="KW-1185">Reference proteome</keyword>
<dbReference type="AlphaFoldDB" id="A0A0S4ISV5"/>